<evidence type="ECO:0000313" key="1">
    <source>
        <dbReference type="EMBL" id="KAH7275751.1"/>
    </source>
</evidence>
<dbReference type="AlphaFoldDB" id="A0A9P9RDN1"/>
<evidence type="ECO:0000313" key="2">
    <source>
        <dbReference type="Proteomes" id="UP000736672"/>
    </source>
</evidence>
<comment type="caution">
    <text evidence="1">The sequence shown here is derived from an EMBL/GenBank/DDBJ whole genome shotgun (WGS) entry which is preliminary data.</text>
</comment>
<proteinExistence type="predicted"/>
<sequence length="189" mass="21372">MEPWHLTHGEKATILELLTTLCQCRAQAAQPPVVTSETVNLNPIIRNKKITDTTVEIGKIDGELDEFYKKQRTNVSGTLKSRDGQPAFLSLSLNSERYSITCMTKAYFDCFRNYDNNEINHVKSHNQALFLAAARRRVVEFAQSGTEGAPIVDSEDRIDRVEPLVLASDLVPAMMDTWTELARSTRTRR</sequence>
<accession>A0A9P9RDN1</accession>
<keyword evidence="2" id="KW-1185">Reference proteome</keyword>
<dbReference type="Proteomes" id="UP000736672">
    <property type="component" value="Unassembled WGS sequence"/>
</dbReference>
<gene>
    <name evidence="1" type="ORF">B0J15DRAFT_588240</name>
</gene>
<protein>
    <submittedName>
        <fullName evidence="1">Uncharacterized protein</fullName>
    </submittedName>
</protein>
<organism evidence="1 2">
    <name type="scientific">Fusarium solani</name>
    <name type="common">Filamentous fungus</name>
    <dbReference type="NCBI Taxonomy" id="169388"/>
    <lineage>
        <taxon>Eukaryota</taxon>
        <taxon>Fungi</taxon>
        <taxon>Dikarya</taxon>
        <taxon>Ascomycota</taxon>
        <taxon>Pezizomycotina</taxon>
        <taxon>Sordariomycetes</taxon>
        <taxon>Hypocreomycetidae</taxon>
        <taxon>Hypocreales</taxon>
        <taxon>Nectriaceae</taxon>
        <taxon>Fusarium</taxon>
        <taxon>Fusarium solani species complex</taxon>
    </lineage>
</organism>
<reference evidence="1" key="1">
    <citation type="journal article" date="2021" name="Nat. Commun.">
        <title>Genetic determinants of endophytism in the Arabidopsis root mycobiome.</title>
        <authorList>
            <person name="Mesny F."/>
            <person name="Miyauchi S."/>
            <person name="Thiergart T."/>
            <person name="Pickel B."/>
            <person name="Atanasova L."/>
            <person name="Karlsson M."/>
            <person name="Huettel B."/>
            <person name="Barry K.W."/>
            <person name="Haridas S."/>
            <person name="Chen C."/>
            <person name="Bauer D."/>
            <person name="Andreopoulos W."/>
            <person name="Pangilinan J."/>
            <person name="LaButti K."/>
            <person name="Riley R."/>
            <person name="Lipzen A."/>
            <person name="Clum A."/>
            <person name="Drula E."/>
            <person name="Henrissat B."/>
            <person name="Kohler A."/>
            <person name="Grigoriev I.V."/>
            <person name="Martin F.M."/>
            <person name="Hacquard S."/>
        </authorList>
    </citation>
    <scope>NUCLEOTIDE SEQUENCE</scope>
    <source>
        <strain evidence="1">FSSC 5 MPI-SDFR-AT-0091</strain>
    </source>
</reference>
<dbReference type="EMBL" id="JAGTJS010000001">
    <property type="protein sequence ID" value="KAH7275751.1"/>
    <property type="molecule type" value="Genomic_DNA"/>
</dbReference>
<name>A0A9P9RDN1_FUSSL</name>